<feature type="repeat" description="PPR" evidence="3">
    <location>
        <begin position="351"/>
        <end position="385"/>
    </location>
</feature>
<comment type="similarity">
    <text evidence="1">Belongs to the PPR family. P subfamily.</text>
</comment>
<reference evidence="4" key="1">
    <citation type="submission" date="2019-03" db="EMBL/GenBank/DDBJ databases">
        <authorList>
            <person name="Mank J."/>
            <person name="Almeida P."/>
        </authorList>
    </citation>
    <scope>NUCLEOTIDE SEQUENCE</scope>
    <source>
        <strain evidence="4">78183</strain>
    </source>
</reference>
<feature type="repeat" description="PPR" evidence="3">
    <location>
        <begin position="421"/>
        <end position="455"/>
    </location>
</feature>
<dbReference type="AlphaFoldDB" id="A0A6N2LRS1"/>
<dbReference type="Gene3D" id="1.25.40.10">
    <property type="entry name" value="Tetratricopeptide repeat domain"/>
    <property type="match status" value="5"/>
</dbReference>
<dbReference type="InterPro" id="IPR002885">
    <property type="entry name" value="PPR_rpt"/>
</dbReference>
<evidence type="ECO:0000256" key="2">
    <source>
        <dbReference type="ARBA" id="ARBA00022737"/>
    </source>
</evidence>
<accession>A0A6N2LRS1</accession>
<keyword evidence="2" id="KW-0677">Repeat</keyword>
<gene>
    <name evidence="4" type="ORF">SVIM_LOCUS207339</name>
</gene>
<dbReference type="SUPFAM" id="SSF81901">
    <property type="entry name" value="HCP-like"/>
    <property type="match status" value="1"/>
</dbReference>
<feature type="repeat" description="PPR" evidence="3">
    <location>
        <begin position="386"/>
        <end position="420"/>
    </location>
</feature>
<dbReference type="InterPro" id="IPR011990">
    <property type="entry name" value="TPR-like_helical_dom_sf"/>
</dbReference>
<dbReference type="GO" id="GO:0003729">
    <property type="term" value="F:mRNA binding"/>
    <property type="evidence" value="ECO:0007669"/>
    <property type="project" value="TreeGrafter"/>
</dbReference>
<evidence type="ECO:0008006" key="5">
    <source>
        <dbReference type="Google" id="ProtNLM"/>
    </source>
</evidence>
<sequence>MALVSLTRPFRVRASTISIARFHGQTQGGVRFYPDREVIQNPESWFVKVVSTLFVNSHSLDACMNYLCEKLTSLIAFEVIKRFNNPKVGFEFLEFSRLNLNVNHCYSTYNLLMRSLCEMGYHDLVNIVFDYMGSDGHLPDSTLLGFLVTWMAQASKFDMVKKVLTAVQGKEVRINSFVCNNLLSVLVKQNQVHEAIYLFKEYLVMQSPPDAWTFNILIRGLCRVGEVDKAFDFFKHMESFGCLPDVVTYNTLINGLCKANEVHRACELFKEIQSRSDCSPDVVTYTSIISGFCKSGKMKEASDLFEEMMRSGIQPNVITFNVLIDGFGKIGNIVEAEDMYRRMAYFDCSADVITFTSLIDGYCRAGQVNHGLQFWNVMKTRNVSPTVYTYAVLINALCKENRLNEARDFLGQIKNSSIIPKPFMYNPVIDGFCKAGNVDEGNVILKEMEEKRCKPDKVTFTILIIGHCVKGRMFEAINIFNRMLATGCAPDNITVNSLISCLLKAGMPNEAYRIRKMALEDRNLGLSSFEKAIPLRTNTYIPVAADSVCTFSGIGGSRTGCNTQFMRLKLLISDLNLQDLCLFLRSWIEIGESWFWGFQYRRV</sequence>
<feature type="repeat" description="PPR" evidence="3">
    <location>
        <begin position="105"/>
        <end position="139"/>
    </location>
</feature>
<dbReference type="EMBL" id="CAADRP010001369">
    <property type="protein sequence ID" value="VFU38248.1"/>
    <property type="molecule type" value="Genomic_DNA"/>
</dbReference>
<dbReference type="PROSITE" id="PS51375">
    <property type="entry name" value="PPR"/>
    <property type="match status" value="9"/>
</dbReference>
<evidence type="ECO:0000256" key="1">
    <source>
        <dbReference type="ARBA" id="ARBA00007626"/>
    </source>
</evidence>
<feature type="repeat" description="PPR" evidence="3">
    <location>
        <begin position="456"/>
        <end position="490"/>
    </location>
</feature>
<dbReference type="Pfam" id="PF13041">
    <property type="entry name" value="PPR_2"/>
    <property type="match status" value="4"/>
</dbReference>
<evidence type="ECO:0000313" key="4">
    <source>
        <dbReference type="EMBL" id="VFU38248.1"/>
    </source>
</evidence>
<dbReference type="NCBIfam" id="TIGR00756">
    <property type="entry name" value="PPR"/>
    <property type="match status" value="9"/>
</dbReference>
<feature type="repeat" description="PPR" evidence="3">
    <location>
        <begin position="281"/>
        <end position="315"/>
    </location>
</feature>
<organism evidence="4">
    <name type="scientific">Salix viminalis</name>
    <name type="common">Common osier</name>
    <name type="synonym">Basket willow</name>
    <dbReference type="NCBI Taxonomy" id="40686"/>
    <lineage>
        <taxon>Eukaryota</taxon>
        <taxon>Viridiplantae</taxon>
        <taxon>Streptophyta</taxon>
        <taxon>Embryophyta</taxon>
        <taxon>Tracheophyta</taxon>
        <taxon>Spermatophyta</taxon>
        <taxon>Magnoliopsida</taxon>
        <taxon>eudicotyledons</taxon>
        <taxon>Gunneridae</taxon>
        <taxon>Pentapetalae</taxon>
        <taxon>rosids</taxon>
        <taxon>fabids</taxon>
        <taxon>Malpighiales</taxon>
        <taxon>Salicaceae</taxon>
        <taxon>Saliceae</taxon>
        <taxon>Salix</taxon>
    </lineage>
</organism>
<feature type="repeat" description="PPR" evidence="3">
    <location>
        <begin position="316"/>
        <end position="350"/>
    </location>
</feature>
<dbReference type="FunFam" id="1.25.40.10:FF:000558">
    <property type="entry name" value="Pentatricopeptide repeat-containing protein At5g39710"/>
    <property type="match status" value="1"/>
</dbReference>
<dbReference type="Pfam" id="PF01535">
    <property type="entry name" value="PPR"/>
    <property type="match status" value="3"/>
</dbReference>
<evidence type="ECO:0000256" key="3">
    <source>
        <dbReference type="PROSITE-ProRule" id="PRU00708"/>
    </source>
</evidence>
<protein>
    <recommendedName>
        <fullName evidence="5">Pentacotripeptide-repeat region of PRORP domain-containing protein</fullName>
    </recommendedName>
</protein>
<feature type="repeat" description="PPR" evidence="3">
    <location>
        <begin position="210"/>
        <end position="244"/>
    </location>
</feature>
<dbReference type="PANTHER" id="PTHR47938">
    <property type="entry name" value="RESPIRATORY COMPLEX I CHAPERONE (CIA84), PUTATIVE (AFU_ORTHOLOGUE AFUA_2G06020)-RELATED"/>
    <property type="match status" value="1"/>
</dbReference>
<proteinExistence type="inferred from homology"/>
<feature type="repeat" description="PPR" evidence="3">
    <location>
        <begin position="245"/>
        <end position="280"/>
    </location>
</feature>
<dbReference type="PANTHER" id="PTHR47938:SF35">
    <property type="entry name" value="PENTATRICOPEPTIDE REPEAT-CONTAINING PROTEIN 4, MITOCHONDRIAL-RELATED"/>
    <property type="match status" value="1"/>
</dbReference>
<name>A0A6N2LRS1_SALVM</name>